<evidence type="ECO:0000313" key="3">
    <source>
        <dbReference type="Proteomes" id="UP000238762"/>
    </source>
</evidence>
<gene>
    <name evidence="2" type="ORF">C7B64_18440</name>
</gene>
<name>A0A2T1BZS3_9CYAN</name>
<comment type="caution">
    <text evidence="2">The sequence shown here is derived from an EMBL/GenBank/DDBJ whole genome shotgun (WGS) entry which is preliminary data.</text>
</comment>
<reference evidence="2 3" key="1">
    <citation type="submission" date="2018-02" db="EMBL/GenBank/DDBJ databases">
        <authorList>
            <person name="Cohen D.B."/>
            <person name="Kent A.D."/>
        </authorList>
    </citation>
    <scope>NUCLEOTIDE SEQUENCE [LARGE SCALE GENOMIC DNA]</scope>
    <source>
        <strain evidence="2 3">CCAP 1448/3</strain>
    </source>
</reference>
<dbReference type="PROSITE" id="PS50943">
    <property type="entry name" value="HTH_CROC1"/>
    <property type="match status" value="1"/>
</dbReference>
<dbReference type="AlphaFoldDB" id="A0A2T1BZS3"/>
<dbReference type="InterPro" id="IPR039554">
    <property type="entry name" value="HigA2-like_HTH"/>
</dbReference>
<sequence length="96" mass="10868">MMNNPYIGSSLDELLEEDDLLTKVNEIATKRVLAWQLEQEIRVQNLTKTEMAERMGTSRAALNRLLNPENSSVTLDTLDRAARVVGKRIKIELVDA</sequence>
<dbReference type="GO" id="GO:0003677">
    <property type="term" value="F:DNA binding"/>
    <property type="evidence" value="ECO:0007669"/>
    <property type="project" value="InterPro"/>
</dbReference>
<evidence type="ECO:0000313" key="2">
    <source>
        <dbReference type="EMBL" id="PSB01408.1"/>
    </source>
</evidence>
<dbReference type="EMBL" id="PVWJ01000109">
    <property type="protein sequence ID" value="PSB01408.1"/>
    <property type="molecule type" value="Genomic_DNA"/>
</dbReference>
<accession>A0A2T1BZS3</accession>
<feature type="domain" description="HTH cro/C1-type" evidence="1">
    <location>
        <begin position="44"/>
        <end position="93"/>
    </location>
</feature>
<dbReference type="Pfam" id="PF13744">
    <property type="entry name" value="HTH_37"/>
    <property type="match status" value="1"/>
</dbReference>
<dbReference type="CDD" id="cd00093">
    <property type="entry name" value="HTH_XRE"/>
    <property type="match status" value="1"/>
</dbReference>
<keyword evidence="3" id="KW-1185">Reference proteome</keyword>
<reference evidence="2 3" key="2">
    <citation type="submission" date="2018-03" db="EMBL/GenBank/DDBJ databases">
        <title>The ancient ancestry and fast evolution of plastids.</title>
        <authorList>
            <person name="Moore K.R."/>
            <person name="Magnabosco C."/>
            <person name="Momper L."/>
            <person name="Gold D.A."/>
            <person name="Bosak T."/>
            <person name="Fournier G.P."/>
        </authorList>
    </citation>
    <scope>NUCLEOTIDE SEQUENCE [LARGE SCALE GENOMIC DNA]</scope>
    <source>
        <strain evidence="2 3">CCAP 1448/3</strain>
    </source>
</reference>
<dbReference type="SUPFAM" id="SSF47413">
    <property type="entry name" value="lambda repressor-like DNA-binding domains"/>
    <property type="match status" value="1"/>
</dbReference>
<dbReference type="Gene3D" id="1.10.260.40">
    <property type="entry name" value="lambda repressor-like DNA-binding domains"/>
    <property type="match status" value="1"/>
</dbReference>
<dbReference type="Proteomes" id="UP000238762">
    <property type="component" value="Unassembled WGS sequence"/>
</dbReference>
<protein>
    <submittedName>
        <fullName evidence="2">Fis family transcriptional regulator</fullName>
    </submittedName>
</protein>
<organism evidence="2 3">
    <name type="scientific">Merismopedia glauca CCAP 1448/3</name>
    <dbReference type="NCBI Taxonomy" id="1296344"/>
    <lineage>
        <taxon>Bacteria</taxon>
        <taxon>Bacillati</taxon>
        <taxon>Cyanobacteriota</taxon>
        <taxon>Cyanophyceae</taxon>
        <taxon>Synechococcales</taxon>
        <taxon>Merismopediaceae</taxon>
        <taxon>Merismopedia</taxon>
    </lineage>
</organism>
<proteinExistence type="predicted"/>
<evidence type="ECO:0000259" key="1">
    <source>
        <dbReference type="PROSITE" id="PS50943"/>
    </source>
</evidence>
<dbReference type="OrthoDB" id="9809434at2"/>
<dbReference type="InterPro" id="IPR010982">
    <property type="entry name" value="Lambda_DNA-bd_dom_sf"/>
</dbReference>
<dbReference type="InterPro" id="IPR001387">
    <property type="entry name" value="Cro/C1-type_HTH"/>
</dbReference>